<evidence type="ECO:0000256" key="1">
    <source>
        <dbReference type="ARBA" id="ARBA00022723"/>
    </source>
</evidence>
<dbReference type="PANTHER" id="PTHR33248">
    <property type="entry name" value="ZINC ION-BINDING PROTEIN"/>
    <property type="match status" value="1"/>
</dbReference>
<feature type="compositionally biased region" description="Basic and acidic residues" evidence="5">
    <location>
        <begin position="147"/>
        <end position="157"/>
    </location>
</feature>
<keyword evidence="6" id="KW-0812">Transmembrane</keyword>
<dbReference type="InterPro" id="IPR010666">
    <property type="entry name" value="Znf_GRF"/>
</dbReference>
<keyword evidence="1" id="KW-0479">Metal-binding</keyword>
<keyword evidence="9" id="KW-1185">Reference proteome</keyword>
<feature type="region of interest" description="Disordered" evidence="5">
    <location>
        <begin position="141"/>
        <end position="160"/>
    </location>
</feature>
<feature type="domain" description="GRF-type" evidence="7">
    <location>
        <begin position="180"/>
        <end position="223"/>
    </location>
</feature>
<feature type="transmembrane region" description="Helical" evidence="6">
    <location>
        <begin position="12"/>
        <end position="36"/>
    </location>
</feature>
<feature type="transmembrane region" description="Helical" evidence="6">
    <location>
        <begin position="72"/>
        <end position="90"/>
    </location>
</feature>
<name>A0ABU6VHI1_9FABA</name>
<evidence type="ECO:0000259" key="7">
    <source>
        <dbReference type="PROSITE" id="PS51999"/>
    </source>
</evidence>
<evidence type="ECO:0000256" key="3">
    <source>
        <dbReference type="ARBA" id="ARBA00022833"/>
    </source>
</evidence>
<dbReference type="Pfam" id="PF06839">
    <property type="entry name" value="Zn_ribbon_GRF"/>
    <property type="match status" value="1"/>
</dbReference>
<gene>
    <name evidence="8" type="ORF">PIB30_055287</name>
</gene>
<keyword evidence="6" id="KW-0472">Membrane</keyword>
<evidence type="ECO:0000256" key="6">
    <source>
        <dbReference type="SAM" id="Phobius"/>
    </source>
</evidence>
<keyword evidence="3" id="KW-0862">Zinc</keyword>
<evidence type="ECO:0000256" key="5">
    <source>
        <dbReference type="SAM" id="MobiDB-lite"/>
    </source>
</evidence>
<evidence type="ECO:0000313" key="9">
    <source>
        <dbReference type="Proteomes" id="UP001341840"/>
    </source>
</evidence>
<comment type="caution">
    <text evidence="8">The sequence shown here is derived from an EMBL/GenBank/DDBJ whole genome shotgun (WGS) entry which is preliminary data.</text>
</comment>
<sequence>MLLKLRVHSHTTSYQTPLFLLLIDLFLLVVFVNLLVATAPLNTLLRQCTTHHCIRSTPPTDMAIVDTNEDDIGGMFKIVMIFFFFVVLYHERALHQSKRRTSMPFHCFVGTGPDEKRRRGLNGLQDLSVVSAVSIMEIDGGVSSNSRRSDGAGRSEHSSGTQRVFVGKVGEDWDGVAPKCRCGVYAILYRSKTRSNPNRLFFGCPFFKTSTPHCKFFLWLDVHTAQLGIHNGGRGCDGAEDVDEHFLRIQVEKRLEDLEDRVAMMERKRNANFLLVVVGISMIALAVYVMCN</sequence>
<keyword evidence="2 4" id="KW-0863">Zinc-finger</keyword>
<evidence type="ECO:0000313" key="8">
    <source>
        <dbReference type="EMBL" id="MED6173002.1"/>
    </source>
</evidence>
<reference evidence="8 9" key="1">
    <citation type="journal article" date="2023" name="Plants (Basel)">
        <title>Bridging the Gap: Combining Genomics and Transcriptomics Approaches to Understand Stylosanthes scabra, an Orphan Legume from the Brazilian Caatinga.</title>
        <authorList>
            <person name="Ferreira-Neto J.R.C."/>
            <person name="da Silva M.D."/>
            <person name="Binneck E."/>
            <person name="de Melo N.F."/>
            <person name="da Silva R.H."/>
            <person name="de Melo A.L.T.M."/>
            <person name="Pandolfi V."/>
            <person name="Bustamante F.O."/>
            <person name="Brasileiro-Vidal A.C."/>
            <person name="Benko-Iseppon A.M."/>
        </authorList>
    </citation>
    <scope>NUCLEOTIDE SEQUENCE [LARGE SCALE GENOMIC DNA]</scope>
    <source>
        <tissue evidence="8">Leaves</tissue>
    </source>
</reference>
<accession>A0ABU6VHI1</accession>
<evidence type="ECO:0000256" key="2">
    <source>
        <dbReference type="ARBA" id="ARBA00022771"/>
    </source>
</evidence>
<proteinExistence type="predicted"/>
<evidence type="ECO:0000256" key="4">
    <source>
        <dbReference type="PROSITE-ProRule" id="PRU01343"/>
    </source>
</evidence>
<feature type="transmembrane region" description="Helical" evidence="6">
    <location>
        <begin position="271"/>
        <end position="290"/>
    </location>
</feature>
<dbReference type="Proteomes" id="UP001341840">
    <property type="component" value="Unassembled WGS sequence"/>
</dbReference>
<protein>
    <recommendedName>
        <fullName evidence="7">GRF-type domain-containing protein</fullName>
    </recommendedName>
</protein>
<organism evidence="8 9">
    <name type="scientific">Stylosanthes scabra</name>
    <dbReference type="NCBI Taxonomy" id="79078"/>
    <lineage>
        <taxon>Eukaryota</taxon>
        <taxon>Viridiplantae</taxon>
        <taxon>Streptophyta</taxon>
        <taxon>Embryophyta</taxon>
        <taxon>Tracheophyta</taxon>
        <taxon>Spermatophyta</taxon>
        <taxon>Magnoliopsida</taxon>
        <taxon>eudicotyledons</taxon>
        <taxon>Gunneridae</taxon>
        <taxon>Pentapetalae</taxon>
        <taxon>rosids</taxon>
        <taxon>fabids</taxon>
        <taxon>Fabales</taxon>
        <taxon>Fabaceae</taxon>
        <taxon>Papilionoideae</taxon>
        <taxon>50 kb inversion clade</taxon>
        <taxon>dalbergioids sensu lato</taxon>
        <taxon>Dalbergieae</taxon>
        <taxon>Pterocarpus clade</taxon>
        <taxon>Stylosanthes</taxon>
    </lineage>
</organism>
<dbReference type="EMBL" id="JASCZI010151464">
    <property type="protein sequence ID" value="MED6173002.1"/>
    <property type="molecule type" value="Genomic_DNA"/>
</dbReference>
<keyword evidence="6" id="KW-1133">Transmembrane helix</keyword>
<dbReference type="PROSITE" id="PS51999">
    <property type="entry name" value="ZF_GRF"/>
    <property type="match status" value="1"/>
</dbReference>